<dbReference type="NCBIfam" id="TIGR01640">
    <property type="entry name" value="F_box_assoc_1"/>
    <property type="match status" value="1"/>
</dbReference>
<dbReference type="SUPFAM" id="SSF81383">
    <property type="entry name" value="F-box domain"/>
    <property type="match status" value="1"/>
</dbReference>
<dbReference type="EMBL" id="VIEB01000663">
    <property type="protein sequence ID" value="TQD83838.1"/>
    <property type="molecule type" value="Genomic_DNA"/>
</dbReference>
<reference evidence="2 3" key="1">
    <citation type="journal article" date="2019" name="G3 (Bethesda)">
        <title>Sequencing of a Wild Apple (Malus baccata) Genome Unravels the Differences Between Cultivated and Wild Apple Species Regarding Disease Resistance and Cold Tolerance.</title>
        <authorList>
            <person name="Chen X."/>
        </authorList>
    </citation>
    <scope>NUCLEOTIDE SEQUENCE [LARGE SCALE GENOMIC DNA]</scope>
    <source>
        <strain evidence="3">cv. Shandingzi</strain>
        <tissue evidence="2">Leaves</tissue>
    </source>
</reference>
<name>A0A540LBH9_MALBA</name>
<accession>A0A540LBH9</accession>
<feature type="domain" description="F-box associated beta-propeller type 3" evidence="1">
    <location>
        <begin position="114"/>
        <end position="326"/>
    </location>
</feature>
<sequence length="451" mass="52607">MASSSPTLPSDVIRSEILTRISPETLGSCRLVSKEWYHSAYDSFKLFCEKTNTTYGFFLQSKFYPNRVCTFLPVEDNNIDNSKTISLRFLHFPYSIEAADRGLLVGVSHKNHKIPRYFVCAPTTQYWKQIPNPKTRYFTRGTAVAVLRSSSNSNPLLSSWFKIIRLSEPETNPSFDNHYICEVFDSNTWSWKQLNDVILPHGVLLGTNSPVSACCALYWHLTNNQILAFYQDKETWETFALPHPMCNNVHWKYSLTAYQGRLALVRKEGGDGFTEYWIMEDHREKIWSERKRLSTRGTSVIAFCDSDVALMKEYGKMIFYNFKECKVSKLVELESWHDPDYIFRKDMERGVYGATGDSRLRQKDLERARMRNYYASKRLITMKWRWIKYSFRVVCNSDVALVLQTSDKKAPFCVIFKSWQRLHSLMMRQGLEASNPAQNIIFIISYPTSSR</sequence>
<evidence type="ECO:0000259" key="1">
    <source>
        <dbReference type="Pfam" id="PF08268"/>
    </source>
</evidence>
<evidence type="ECO:0000313" key="2">
    <source>
        <dbReference type="EMBL" id="TQD83838.1"/>
    </source>
</evidence>
<dbReference type="InterPro" id="IPR015915">
    <property type="entry name" value="Kelch-typ_b-propeller"/>
</dbReference>
<dbReference type="Proteomes" id="UP000315295">
    <property type="component" value="Unassembled WGS sequence"/>
</dbReference>
<dbReference type="InterPro" id="IPR017451">
    <property type="entry name" value="F-box-assoc_interact_dom"/>
</dbReference>
<protein>
    <recommendedName>
        <fullName evidence="1">F-box associated beta-propeller type 3 domain-containing protein</fullName>
    </recommendedName>
</protein>
<dbReference type="CDD" id="cd09917">
    <property type="entry name" value="F-box_SF"/>
    <property type="match status" value="1"/>
</dbReference>
<gene>
    <name evidence="2" type="ORF">C1H46_030598</name>
</gene>
<dbReference type="InterPro" id="IPR055290">
    <property type="entry name" value="At3g26010-like"/>
</dbReference>
<dbReference type="PANTHER" id="PTHR35546">
    <property type="entry name" value="F-BOX PROTEIN INTERACTION DOMAIN PROTEIN-RELATED"/>
    <property type="match status" value="1"/>
</dbReference>
<dbReference type="AlphaFoldDB" id="A0A540LBH9"/>
<organism evidence="2 3">
    <name type="scientific">Malus baccata</name>
    <name type="common">Siberian crab apple</name>
    <name type="synonym">Pyrus baccata</name>
    <dbReference type="NCBI Taxonomy" id="106549"/>
    <lineage>
        <taxon>Eukaryota</taxon>
        <taxon>Viridiplantae</taxon>
        <taxon>Streptophyta</taxon>
        <taxon>Embryophyta</taxon>
        <taxon>Tracheophyta</taxon>
        <taxon>Spermatophyta</taxon>
        <taxon>Magnoliopsida</taxon>
        <taxon>eudicotyledons</taxon>
        <taxon>Gunneridae</taxon>
        <taxon>Pentapetalae</taxon>
        <taxon>rosids</taxon>
        <taxon>fabids</taxon>
        <taxon>Rosales</taxon>
        <taxon>Rosaceae</taxon>
        <taxon>Amygdaloideae</taxon>
        <taxon>Maleae</taxon>
        <taxon>Malus</taxon>
    </lineage>
</organism>
<dbReference type="PANTHER" id="PTHR35546:SF16">
    <property type="entry name" value="F-BOX ASSOCIATED UBIQUITINATION EFFECTOR FAMILY PROTEIN-RELATED"/>
    <property type="match status" value="1"/>
</dbReference>
<evidence type="ECO:0000313" key="3">
    <source>
        <dbReference type="Proteomes" id="UP000315295"/>
    </source>
</evidence>
<keyword evidence="3" id="KW-1185">Reference proteome</keyword>
<dbReference type="STRING" id="106549.A0A540LBH9"/>
<dbReference type="InterPro" id="IPR013187">
    <property type="entry name" value="F-box-assoc_dom_typ3"/>
</dbReference>
<dbReference type="Pfam" id="PF08268">
    <property type="entry name" value="FBA_3"/>
    <property type="match status" value="1"/>
</dbReference>
<dbReference type="SUPFAM" id="SSF117281">
    <property type="entry name" value="Kelch motif"/>
    <property type="match status" value="1"/>
</dbReference>
<dbReference type="InterPro" id="IPR036047">
    <property type="entry name" value="F-box-like_dom_sf"/>
</dbReference>
<proteinExistence type="predicted"/>
<comment type="caution">
    <text evidence="2">The sequence shown here is derived from an EMBL/GenBank/DDBJ whole genome shotgun (WGS) entry which is preliminary data.</text>
</comment>